<organism evidence="1 2">
    <name type="scientific">Parelaphostrongylus tenuis</name>
    <name type="common">Meningeal worm</name>
    <dbReference type="NCBI Taxonomy" id="148309"/>
    <lineage>
        <taxon>Eukaryota</taxon>
        <taxon>Metazoa</taxon>
        <taxon>Ecdysozoa</taxon>
        <taxon>Nematoda</taxon>
        <taxon>Chromadorea</taxon>
        <taxon>Rhabditida</taxon>
        <taxon>Rhabditina</taxon>
        <taxon>Rhabditomorpha</taxon>
        <taxon>Strongyloidea</taxon>
        <taxon>Metastrongylidae</taxon>
        <taxon>Parelaphostrongylus</taxon>
    </lineage>
</organism>
<reference evidence="1" key="1">
    <citation type="submission" date="2021-06" db="EMBL/GenBank/DDBJ databases">
        <title>Parelaphostrongylus tenuis whole genome reference sequence.</title>
        <authorList>
            <person name="Garwood T.J."/>
            <person name="Larsen P.A."/>
            <person name="Fountain-Jones N.M."/>
            <person name="Garbe J.R."/>
            <person name="Macchietto M.G."/>
            <person name="Kania S.A."/>
            <person name="Gerhold R.W."/>
            <person name="Richards J.E."/>
            <person name="Wolf T.M."/>
        </authorList>
    </citation>
    <scope>NUCLEOTIDE SEQUENCE</scope>
    <source>
        <strain evidence="1">MNPRO001-30</strain>
        <tissue evidence="1">Meninges</tissue>
    </source>
</reference>
<keyword evidence="2" id="KW-1185">Reference proteome</keyword>
<name>A0AAD5MNN3_PARTN</name>
<evidence type="ECO:0000313" key="1">
    <source>
        <dbReference type="EMBL" id="KAJ1352701.1"/>
    </source>
</evidence>
<gene>
    <name evidence="1" type="ORF">KIN20_009103</name>
</gene>
<sequence>MGQFESAIRRSTITPSSPLWCYRPENTVHQKKQCIERSAPQQGSMNIVIEETLLLRAFQLPSEYN</sequence>
<dbReference type="EMBL" id="JAHQIW010001521">
    <property type="protein sequence ID" value="KAJ1352701.1"/>
    <property type="molecule type" value="Genomic_DNA"/>
</dbReference>
<comment type="caution">
    <text evidence="1">The sequence shown here is derived from an EMBL/GenBank/DDBJ whole genome shotgun (WGS) entry which is preliminary data.</text>
</comment>
<dbReference type="Proteomes" id="UP001196413">
    <property type="component" value="Unassembled WGS sequence"/>
</dbReference>
<evidence type="ECO:0000313" key="2">
    <source>
        <dbReference type="Proteomes" id="UP001196413"/>
    </source>
</evidence>
<proteinExistence type="predicted"/>
<accession>A0AAD5MNN3</accession>
<dbReference type="AlphaFoldDB" id="A0AAD5MNN3"/>
<protein>
    <submittedName>
        <fullName evidence="1">Uncharacterized protein</fullName>
    </submittedName>
</protein>